<keyword evidence="2" id="KW-1185">Reference proteome</keyword>
<proteinExistence type="predicted"/>
<dbReference type="InterPro" id="IPR028801">
    <property type="entry name" value="TPC1_animal"/>
</dbReference>
<accession>A0ABY7DYN3</accession>
<name>A0ABY7DYN3_MYAAR</name>
<evidence type="ECO:0000313" key="1">
    <source>
        <dbReference type="EMBL" id="WAR02855.1"/>
    </source>
</evidence>
<sequence>MAGNADDSQLLSEVNADLPDVYDLNDGSQELVIGGGNLVLQVVDDIPAERLSKNWKLNHLEAAIYLQEGENNDKFYTHPKGHEALPAYQIAHNKWFHLLDFAASICVLLLAACERPAVDLIKLPVGVHGSLEILMLLVLSLELAIRMKWLSWRVYFRHPRTVIKDSSSSPPVIATYI</sequence>
<organism evidence="1 2">
    <name type="scientific">Mya arenaria</name>
    <name type="common">Soft-shell clam</name>
    <dbReference type="NCBI Taxonomy" id="6604"/>
    <lineage>
        <taxon>Eukaryota</taxon>
        <taxon>Metazoa</taxon>
        <taxon>Spiralia</taxon>
        <taxon>Lophotrochozoa</taxon>
        <taxon>Mollusca</taxon>
        <taxon>Bivalvia</taxon>
        <taxon>Autobranchia</taxon>
        <taxon>Heteroconchia</taxon>
        <taxon>Euheterodonta</taxon>
        <taxon>Imparidentia</taxon>
        <taxon>Neoheterodontei</taxon>
        <taxon>Myida</taxon>
        <taxon>Myoidea</taxon>
        <taxon>Myidae</taxon>
        <taxon>Mya</taxon>
    </lineage>
</organism>
<dbReference type="Proteomes" id="UP001164746">
    <property type="component" value="Chromosome 4"/>
</dbReference>
<reference evidence="1" key="1">
    <citation type="submission" date="2022-11" db="EMBL/GenBank/DDBJ databases">
        <title>Centuries of genome instability and evolution in soft-shell clam transmissible cancer (bioRxiv).</title>
        <authorList>
            <person name="Hart S.F.M."/>
            <person name="Yonemitsu M.A."/>
            <person name="Giersch R.M."/>
            <person name="Beal B.F."/>
            <person name="Arriagada G."/>
            <person name="Davis B.W."/>
            <person name="Ostrander E.A."/>
            <person name="Goff S.P."/>
            <person name="Metzger M.J."/>
        </authorList>
    </citation>
    <scope>NUCLEOTIDE SEQUENCE</scope>
    <source>
        <strain evidence="1">MELC-2E11</strain>
        <tissue evidence="1">Siphon/mantle</tissue>
    </source>
</reference>
<gene>
    <name evidence="1" type="ORF">MAR_009413</name>
</gene>
<evidence type="ECO:0000313" key="2">
    <source>
        <dbReference type="Proteomes" id="UP001164746"/>
    </source>
</evidence>
<protein>
    <submittedName>
        <fullName evidence="1">TPC1-like protein</fullName>
    </submittedName>
</protein>
<dbReference type="PANTHER" id="PTHR46474">
    <property type="entry name" value="TWO PORE CALCIUM CHANNEL PROTEIN 1"/>
    <property type="match status" value="1"/>
</dbReference>
<dbReference type="EMBL" id="CP111015">
    <property type="protein sequence ID" value="WAR02855.1"/>
    <property type="molecule type" value="Genomic_DNA"/>
</dbReference>
<dbReference type="PANTHER" id="PTHR46474:SF1">
    <property type="entry name" value="TWO PORE CHANNEL PROTEIN 1"/>
    <property type="match status" value="1"/>
</dbReference>